<dbReference type="GO" id="GO:0001664">
    <property type="term" value="F:G protein-coupled receptor binding"/>
    <property type="evidence" value="ECO:0007669"/>
    <property type="project" value="TreeGrafter"/>
</dbReference>
<dbReference type="SUPFAM" id="SSF52540">
    <property type="entry name" value="P-loop containing nucleoside triphosphate hydrolases"/>
    <property type="match status" value="1"/>
</dbReference>
<dbReference type="Proteomes" id="UP000749559">
    <property type="component" value="Unassembled WGS sequence"/>
</dbReference>
<keyword evidence="7" id="KW-0460">Magnesium</keyword>
<dbReference type="CDD" id="cd00066">
    <property type="entry name" value="G-alpha"/>
    <property type="match status" value="1"/>
</dbReference>
<dbReference type="SMART" id="SM00275">
    <property type="entry name" value="G_alpha"/>
    <property type="match status" value="1"/>
</dbReference>
<reference evidence="9" key="1">
    <citation type="submission" date="2022-03" db="EMBL/GenBank/DDBJ databases">
        <authorList>
            <person name="Martin C."/>
        </authorList>
    </citation>
    <scope>NUCLEOTIDE SEQUENCE</scope>
</reference>
<protein>
    <recommendedName>
        <fullName evidence="5">Adenylate cyclase-stimulating G alpha protein</fullName>
    </recommendedName>
</protein>
<proteinExistence type="predicted"/>
<evidence type="ECO:0000313" key="10">
    <source>
        <dbReference type="Proteomes" id="UP000749559"/>
    </source>
</evidence>
<dbReference type="GO" id="GO:0046872">
    <property type="term" value="F:metal ion binding"/>
    <property type="evidence" value="ECO:0007669"/>
    <property type="project" value="UniProtKB-KW"/>
</dbReference>
<keyword evidence="4" id="KW-0807">Transducer</keyword>
<feature type="binding site" evidence="6">
    <location>
        <begin position="330"/>
        <end position="333"/>
    </location>
    <ligand>
        <name>GTP</name>
        <dbReference type="ChEBI" id="CHEBI:37565"/>
    </ligand>
</feature>
<name>A0A8S4N364_OWEFU</name>
<dbReference type="GO" id="GO:0007191">
    <property type="term" value="P:adenylate cyclase-activating dopamine receptor signaling pathway"/>
    <property type="evidence" value="ECO:0007669"/>
    <property type="project" value="TreeGrafter"/>
</dbReference>
<dbReference type="InterPro" id="IPR027417">
    <property type="entry name" value="P-loop_NTPase"/>
</dbReference>
<evidence type="ECO:0000256" key="6">
    <source>
        <dbReference type="PIRSR" id="PIRSR601019-1"/>
    </source>
</evidence>
<accession>A0A8S4N364</accession>
<keyword evidence="10" id="KW-1185">Reference proteome</keyword>
<dbReference type="PANTHER" id="PTHR10218:SF212">
    <property type="entry name" value="G PROTEIN ALPHA S SUBUNIT"/>
    <property type="match status" value="1"/>
</dbReference>
<feature type="binding site" evidence="7">
    <location>
        <position position="59"/>
    </location>
    <ligand>
        <name>Mg(2+)</name>
        <dbReference type="ChEBI" id="CHEBI:18420"/>
    </ligand>
</feature>
<evidence type="ECO:0000256" key="7">
    <source>
        <dbReference type="PIRSR" id="PIRSR601019-2"/>
    </source>
</evidence>
<comment type="caution">
    <text evidence="9">The sequence shown here is derived from an EMBL/GenBank/DDBJ whole genome shotgun (WGS) entry which is preliminary data.</text>
</comment>
<sequence length="486" mass="55735">MGCGPSSSEKYIHYGTTPDEIKMQKKINREIEISLKEQKKKDEKTLKLLLLGIGESGKSTITKQMKIIHINGFNEQERLSHISAIRKNLKDSILTIVGAMEELGIQLTDMNNAKSKEFTMAYADNRGTDDPPQIVEVLYYNTSAMEELGIQLADMNIAKSKEFIMAYADNRGTDDPPQEFYDHSLKLWTDSGTQEAYCRSSEYQLIDSAKYFLDQIETIRREDYIPTDQDILRCRVITTGISKIDFTLKDAAHDVNFSVYDVGGQQGERRKWIQVFESCTAVLFVADMSSFDLQLREDSTRNRLIESLDTFKQTWNNRFLKNVSIILFLNKMDILEEKVNSGTSLQTLADKISEDSPYYAHLQNFKSYTPSDDEVREFVDAQPANIDTSGPKSNDNTTRPRSRSRGSSISRKADINLLNKTIPNPEVIKTAAFIKNMYMAIVHDERRMSVHDRASSYKHGLIKYLYWARKMCMDSNFIFRLTKVTT</sequence>
<dbReference type="Pfam" id="PF00503">
    <property type="entry name" value="G-alpha"/>
    <property type="match status" value="1"/>
</dbReference>
<evidence type="ECO:0000313" key="9">
    <source>
        <dbReference type="EMBL" id="CAH1775179.1"/>
    </source>
</evidence>
<dbReference type="OrthoDB" id="5817230at2759"/>
<organism evidence="9 10">
    <name type="scientific">Owenia fusiformis</name>
    <name type="common">Polychaete worm</name>
    <dbReference type="NCBI Taxonomy" id="6347"/>
    <lineage>
        <taxon>Eukaryota</taxon>
        <taxon>Metazoa</taxon>
        <taxon>Spiralia</taxon>
        <taxon>Lophotrochozoa</taxon>
        <taxon>Annelida</taxon>
        <taxon>Polychaeta</taxon>
        <taxon>Sedentaria</taxon>
        <taxon>Canalipalpata</taxon>
        <taxon>Sabellida</taxon>
        <taxon>Oweniida</taxon>
        <taxon>Oweniidae</taxon>
        <taxon>Owenia</taxon>
    </lineage>
</organism>
<dbReference type="GO" id="GO:0031683">
    <property type="term" value="F:G-protein beta/gamma-subunit complex binding"/>
    <property type="evidence" value="ECO:0007669"/>
    <property type="project" value="InterPro"/>
</dbReference>
<evidence type="ECO:0000256" key="4">
    <source>
        <dbReference type="ARBA" id="ARBA00023224"/>
    </source>
</evidence>
<evidence type="ECO:0000256" key="3">
    <source>
        <dbReference type="ARBA" id="ARBA00023134"/>
    </source>
</evidence>
<dbReference type="EMBL" id="CAIIXF020000001">
    <property type="protein sequence ID" value="CAH1775179.1"/>
    <property type="molecule type" value="Genomic_DNA"/>
</dbReference>
<dbReference type="GO" id="GO:0005525">
    <property type="term" value="F:GTP binding"/>
    <property type="evidence" value="ECO:0007669"/>
    <property type="project" value="UniProtKB-KW"/>
</dbReference>
<feature type="compositionally biased region" description="Polar residues" evidence="8">
    <location>
        <begin position="385"/>
        <end position="397"/>
    </location>
</feature>
<evidence type="ECO:0000256" key="1">
    <source>
        <dbReference type="ARBA" id="ARBA00011356"/>
    </source>
</evidence>
<dbReference type="AlphaFoldDB" id="A0A8S4N364"/>
<dbReference type="PANTHER" id="PTHR10218">
    <property type="entry name" value="GTP-BINDING PROTEIN ALPHA SUBUNIT"/>
    <property type="match status" value="1"/>
</dbReference>
<dbReference type="GO" id="GO:0005834">
    <property type="term" value="C:heterotrimeric G-protein complex"/>
    <property type="evidence" value="ECO:0007669"/>
    <property type="project" value="TreeGrafter"/>
</dbReference>
<dbReference type="SUPFAM" id="SSF47895">
    <property type="entry name" value="Transducin (alpha subunit), insertion domain"/>
    <property type="match status" value="1"/>
</dbReference>
<feature type="binding site" evidence="6">
    <location>
        <begin position="207"/>
        <end position="208"/>
    </location>
    <ligand>
        <name>GTP</name>
        <dbReference type="ChEBI" id="CHEBI:37565"/>
    </ligand>
</feature>
<dbReference type="PROSITE" id="PS51882">
    <property type="entry name" value="G_ALPHA"/>
    <property type="match status" value="1"/>
</dbReference>
<dbReference type="Gene3D" id="3.40.50.300">
    <property type="entry name" value="P-loop containing nucleotide triphosphate hydrolases"/>
    <property type="match status" value="2"/>
</dbReference>
<evidence type="ECO:0000256" key="5">
    <source>
        <dbReference type="ARBA" id="ARBA00042247"/>
    </source>
</evidence>
<dbReference type="FunFam" id="3.40.50.300:FF:000720">
    <property type="entry name" value="Guanine nucleotide-binding protein G(k) subunit alpha"/>
    <property type="match status" value="1"/>
</dbReference>
<dbReference type="GO" id="GO:0003924">
    <property type="term" value="F:GTPase activity"/>
    <property type="evidence" value="ECO:0007669"/>
    <property type="project" value="InterPro"/>
</dbReference>
<keyword evidence="7" id="KW-0479">Metal-binding</keyword>
<dbReference type="InterPro" id="IPR011025">
    <property type="entry name" value="GproteinA_insert"/>
</dbReference>
<feature type="binding site" evidence="6">
    <location>
        <begin position="55"/>
        <end position="60"/>
    </location>
    <ligand>
        <name>GTP</name>
        <dbReference type="ChEBI" id="CHEBI:37565"/>
    </ligand>
</feature>
<gene>
    <name evidence="9" type="ORF">OFUS_LOCUS2516</name>
</gene>
<evidence type="ECO:0000256" key="8">
    <source>
        <dbReference type="SAM" id="MobiDB-lite"/>
    </source>
</evidence>
<dbReference type="PRINTS" id="PR00318">
    <property type="entry name" value="GPROTEINA"/>
</dbReference>
<dbReference type="InterPro" id="IPR001019">
    <property type="entry name" value="Gprotein_alpha_su"/>
</dbReference>
<feature type="binding site" evidence="7">
    <location>
        <position position="238"/>
    </location>
    <ligand>
        <name>Mg(2+)</name>
        <dbReference type="ChEBI" id="CHEBI:18420"/>
    </ligand>
</feature>
<dbReference type="GO" id="GO:0005737">
    <property type="term" value="C:cytoplasm"/>
    <property type="evidence" value="ECO:0007669"/>
    <property type="project" value="TreeGrafter"/>
</dbReference>
<feature type="region of interest" description="Disordered" evidence="8">
    <location>
        <begin position="382"/>
        <end position="409"/>
    </location>
</feature>
<feature type="binding site" evidence="6">
    <location>
        <begin position="232"/>
        <end position="238"/>
    </location>
    <ligand>
        <name>GTP</name>
        <dbReference type="ChEBI" id="CHEBI:37565"/>
    </ligand>
</feature>
<feature type="binding site" evidence="6">
    <location>
        <begin position="261"/>
        <end position="265"/>
    </location>
    <ligand>
        <name>GTP</name>
        <dbReference type="ChEBI" id="CHEBI:37565"/>
    </ligand>
</feature>
<evidence type="ECO:0000256" key="2">
    <source>
        <dbReference type="ARBA" id="ARBA00022741"/>
    </source>
</evidence>
<keyword evidence="3 6" id="KW-0342">GTP-binding</keyword>
<comment type="subunit">
    <text evidence="1">G proteins are composed of 3 units; alpha, beta and gamma. The alpha chain contains the guanine nucleotide binding site.</text>
</comment>
<keyword evidence="2 6" id="KW-0547">Nucleotide-binding</keyword>